<dbReference type="Pfam" id="PF12496">
    <property type="entry name" value="BNIP2"/>
    <property type="match status" value="1"/>
</dbReference>
<evidence type="ECO:0000256" key="6">
    <source>
        <dbReference type="SAM" id="MobiDB-lite"/>
    </source>
</evidence>
<dbReference type="GO" id="GO:0005737">
    <property type="term" value="C:cytoplasm"/>
    <property type="evidence" value="ECO:0007669"/>
    <property type="project" value="UniProtKB-SubCell"/>
</dbReference>
<organism evidence="8 9">
    <name type="scientific">Daphnia galeata</name>
    <dbReference type="NCBI Taxonomy" id="27404"/>
    <lineage>
        <taxon>Eukaryota</taxon>
        <taxon>Metazoa</taxon>
        <taxon>Ecdysozoa</taxon>
        <taxon>Arthropoda</taxon>
        <taxon>Crustacea</taxon>
        <taxon>Branchiopoda</taxon>
        <taxon>Diplostraca</taxon>
        <taxon>Cladocera</taxon>
        <taxon>Anomopoda</taxon>
        <taxon>Daphniidae</taxon>
        <taxon>Daphnia</taxon>
    </lineage>
</organism>
<feature type="domain" description="CRAL-TRIO" evidence="7">
    <location>
        <begin position="548"/>
        <end position="710"/>
    </location>
</feature>
<evidence type="ECO:0000256" key="3">
    <source>
        <dbReference type="ARBA" id="ARBA00022723"/>
    </source>
</evidence>
<keyword evidence="9" id="KW-1185">Reference proteome</keyword>
<keyword evidence="4" id="KW-0378">Hydrolase</keyword>
<dbReference type="EMBL" id="CAKKLH010000012">
    <property type="protein sequence ID" value="CAH0098961.1"/>
    <property type="molecule type" value="Genomic_DNA"/>
</dbReference>
<dbReference type="Gene3D" id="3.40.525.10">
    <property type="entry name" value="CRAL-TRIO lipid binding domain"/>
    <property type="match status" value="1"/>
</dbReference>
<keyword evidence="2" id="KW-0963">Cytoplasm</keyword>
<accession>A0A8J2RGR8</accession>
<evidence type="ECO:0000256" key="2">
    <source>
        <dbReference type="ARBA" id="ARBA00022490"/>
    </source>
</evidence>
<name>A0A8J2RGR8_9CRUS</name>
<dbReference type="InterPro" id="IPR022181">
    <property type="entry name" value="Bcl2-/adenovirus-E1B"/>
</dbReference>
<evidence type="ECO:0000256" key="4">
    <source>
        <dbReference type="ARBA" id="ARBA00022801"/>
    </source>
</evidence>
<feature type="region of interest" description="Disordered" evidence="6">
    <location>
        <begin position="467"/>
        <end position="486"/>
    </location>
</feature>
<dbReference type="Proteomes" id="UP000789390">
    <property type="component" value="Unassembled WGS sequence"/>
</dbReference>
<dbReference type="Pfam" id="PF13716">
    <property type="entry name" value="CRAL_TRIO_2"/>
    <property type="match status" value="1"/>
</dbReference>
<dbReference type="PANTHER" id="PTHR12112:SF22">
    <property type="entry name" value="MANGANESE-DEPENDENT INORGANIC PYROPHOSPHATASE-RELATED"/>
    <property type="match status" value="1"/>
</dbReference>
<evidence type="ECO:0000259" key="7">
    <source>
        <dbReference type="PROSITE" id="PS50191"/>
    </source>
</evidence>
<dbReference type="CDD" id="cd00170">
    <property type="entry name" value="SEC14"/>
    <property type="match status" value="1"/>
</dbReference>
<dbReference type="SUPFAM" id="SSF52087">
    <property type="entry name" value="CRAL/TRIO domain"/>
    <property type="match status" value="1"/>
</dbReference>
<dbReference type="InterPro" id="IPR001251">
    <property type="entry name" value="CRAL-TRIO_dom"/>
</dbReference>
<reference evidence="8" key="1">
    <citation type="submission" date="2021-11" db="EMBL/GenBank/DDBJ databases">
        <authorList>
            <person name="Schell T."/>
        </authorList>
    </citation>
    <scope>NUCLEOTIDE SEQUENCE</scope>
    <source>
        <strain evidence="8">M5</strain>
    </source>
</reference>
<feature type="region of interest" description="Disordered" evidence="6">
    <location>
        <begin position="26"/>
        <end position="52"/>
    </location>
</feature>
<dbReference type="FunFam" id="3.40.525.10:FF:000001">
    <property type="entry name" value="BCL2/adenovirus E1B protein-interacting protein 2"/>
    <property type="match status" value="1"/>
</dbReference>
<evidence type="ECO:0000256" key="5">
    <source>
        <dbReference type="ARBA" id="ARBA00023211"/>
    </source>
</evidence>
<dbReference type="PROSITE" id="PS50191">
    <property type="entry name" value="CRAL_TRIO"/>
    <property type="match status" value="1"/>
</dbReference>
<evidence type="ECO:0000313" key="9">
    <source>
        <dbReference type="Proteomes" id="UP000789390"/>
    </source>
</evidence>
<comment type="caution">
    <text evidence="8">The sequence shown here is derived from an EMBL/GenBank/DDBJ whole genome shotgun (WGS) entry which is preliminary data.</text>
</comment>
<protein>
    <recommendedName>
        <fullName evidence="7">CRAL-TRIO domain-containing protein</fullName>
    </recommendedName>
</protein>
<feature type="compositionally biased region" description="Basic and acidic residues" evidence="6">
    <location>
        <begin position="506"/>
        <end position="517"/>
    </location>
</feature>
<evidence type="ECO:0000256" key="1">
    <source>
        <dbReference type="ARBA" id="ARBA00004496"/>
    </source>
</evidence>
<feature type="region of interest" description="Disordered" evidence="6">
    <location>
        <begin position="492"/>
        <end position="517"/>
    </location>
</feature>
<comment type="subcellular location">
    <subcellularLocation>
        <location evidence="1">Cytoplasm</location>
    </subcellularLocation>
</comment>
<keyword evidence="5" id="KW-0464">Manganese</keyword>
<gene>
    <name evidence="8" type="ORF">DGAL_LOCUS1069</name>
</gene>
<dbReference type="AlphaFoldDB" id="A0A8J2RGR8"/>
<dbReference type="OrthoDB" id="19923at2759"/>
<keyword evidence="3" id="KW-0479">Metal-binding</keyword>
<dbReference type="InterPro" id="IPR036865">
    <property type="entry name" value="CRAL-TRIO_dom_sf"/>
</dbReference>
<proteinExistence type="predicted"/>
<evidence type="ECO:0000313" key="8">
    <source>
        <dbReference type="EMBL" id="CAH0098961.1"/>
    </source>
</evidence>
<dbReference type="PANTHER" id="PTHR12112">
    <property type="entry name" value="BNIP - RELATED"/>
    <property type="match status" value="1"/>
</dbReference>
<sequence>MEIFLSRPAYNRVDFDKQAEKKPNLLVESTKLEVSRPDSSQSSYEKQQEEDKEIHHHFGLDLELPHPDHYLPETVDFPSSPSAMMKYRVTDDDELSQEIEDHRLQHNGIYIFITSKIFYFLLPVFYLLSKQKAVTDSEDEESLRAVIDPNNSVRLKKEDESSDSANVSDTEEYFEDFHLPMTHQNSMSTRRSFMRKIKAVDMRVPDADRIEGIVKSGQLNRHGSIRRKIVPQPQDFINDSLYSDQSESSPVKFTSTPNHTFAELDLANDTIFIPEQQDHEYILMPYSNKEFDQETSIAQSAENLVGNVIMSTEIAPLDDGTLQKIKDCLDAEKVKDIYTLGSTLQDLLSAAEVEEIINNSHRYSNVISQEILIALSESRTPEGVDSMIKNKMEPVPEISSMATVNCAPPDLIDSQEIRNPERGETTRIKKRLSAIDDTARVCDEDSDDDINLNVVSSIEEEENVFVDNSGRPDTASKSESLLSSPIDGWDLSPDGIRMSEGLESPTNERMENSRTKPDLIPETSVQEEKDEERNWRSVVIMGLERKIDLKVIEPYKKVLSHGGYQGNDCQTAVIVFSACFLPDRSRVDYDYVMEHLFLYVLTTLDQLVAEDYVLIYFHGATPKSCIPRFSWVKNCYQMIDRRLRKNLKRLYLVHPTLWLKAAVLMCRPFISTKFSRKIVYIPNLPSLSAELPMDHVCIPDRVKQLEFSLMIQDIKRRKGLR</sequence>